<comment type="caution">
    <text evidence="1">The sequence shown here is derived from an EMBL/GenBank/DDBJ whole genome shotgun (WGS) entry which is preliminary data.</text>
</comment>
<accession>A0ACB8CE48</accession>
<protein>
    <submittedName>
        <fullName evidence="1">Uncharacterized protein</fullName>
    </submittedName>
</protein>
<reference evidence="1" key="1">
    <citation type="submission" date="2020-05" db="EMBL/GenBank/DDBJ databases">
        <title>Large-scale comparative analyses of tick genomes elucidate their genetic diversity and vector capacities.</title>
        <authorList>
            <person name="Jia N."/>
            <person name="Wang J."/>
            <person name="Shi W."/>
            <person name="Du L."/>
            <person name="Sun Y."/>
            <person name="Zhan W."/>
            <person name="Jiang J."/>
            <person name="Wang Q."/>
            <person name="Zhang B."/>
            <person name="Ji P."/>
            <person name="Sakyi L.B."/>
            <person name="Cui X."/>
            <person name="Yuan T."/>
            <person name="Jiang B."/>
            <person name="Yang W."/>
            <person name="Lam T.T.-Y."/>
            <person name="Chang Q."/>
            <person name="Ding S."/>
            <person name="Wang X."/>
            <person name="Zhu J."/>
            <person name="Ruan X."/>
            <person name="Zhao L."/>
            <person name="Wei J."/>
            <person name="Que T."/>
            <person name="Du C."/>
            <person name="Cheng J."/>
            <person name="Dai P."/>
            <person name="Han X."/>
            <person name="Huang E."/>
            <person name="Gao Y."/>
            <person name="Liu J."/>
            <person name="Shao H."/>
            <person name="Ye R."/>
            <person name="Li L."/>
            <person name="Wei W."/>
            <person name="Wang X."/>
            <person name="Wang C."/>
            <person name="Yang T."/>
            <person name="Huo Q."/>
            <person name="Li W."/>
            <person name="Guo W."/>
            <person name="Chen H."/>
            <person name="Zhou L."/>
            <person name="Ni X."/>
            <person name="Tian J."/>
            <person name="Zhou Y."/>
            <person name="Sheng Y."/>
            <person name="Liu T."/>
            <person name="Pan Y."/>
            <person name="Xia L."/>
            <person name="Li J."/>
            <person name="Zhao F."/>
            <person name="Cao W."/>
        </authorList>
    </citation>
    <scope>NUCLEOTIDE SEQUENCE</scope>
    <source>
        <strain evidence="1">Dsil-2018</strain>
    </source>
</reference>
<keyword evidence="2" id="KW-1185">Reference proteome</keyword>
<dbReference type="Proteomes" id="UP000821865">
    <property type="component" value="Chromosome 7"/>
</dbReference>
<name>A0ACB8CE48_DERSI</name>
<evidence type="ECO:0000313" key="1">
    <source>
        <dbReference type="EMBL" id="KAH7941015.1"/>
    </source>
</evidence>
<proteinExistence type="predicted"/>
<sequence length="148" mass="16442">MRPVIYWPSRSTTQLMMPNCFKPDYVNCRVLIDCTEVPCAAPSTVHENRLVGSVTGLHSTLLREIFIQLLPNNVRVALTTVAEKDLGKLAAITNAVIGECSAPSSNELLELREEIAHLTDTVAALQARTSRPLKQRIAPPQQPRLRWS</sequence>
<gene>
    <name evidence="1" type="ORF">HPB49_009251</name>
</gene>
<dbReference type="EMBL" id="CM023476">
    <property type="protein sequence ID" value="KAH7941015.1"/>
    <property type="molecule type" value="Genomic_DNA"/>
</dbReference>
<evidence type="ECO:0000313" key="2">
    <source>
        <dbReference type="Proteomes" id="UP000821865"/>
    </source>
</evidence>
<organism evidence="1 2">
    <name type="scientific">Dermacentor silvarum</name>
    <name type="common">Tick</name>
    <dbReference type="NCBI Taxonomy" id="543639"/>
    <lineage>
        <taxon>Eukaryota</taxon>
        <taxon>Metazoa</taxon>
        <taxon>Ecdysozoa</taxon>
        <taxon>Arthropoda</taxon>
        <taxon>Chelicerata</taxon>
        <taxon>Arachnida</taxon>
        <taxon>Acari</taxon>
        <taxon>Parasitiformes</taxon>
        <taxon>Ixodida</taxon>
        <taxon>Ixodoidea</taxon>
        <taxon>Ixodidae</taxon>
        <taxon>Rhipicephalinae</taxon>
        <taxon>Dermacentor</taxon>
    </lineage>
</organism>